<comment type="caution">
    <text evidence="8">The sequence shown here is derived from an EMBL/GenBank/DDBJ whole genome shotgun (WGS) entry which is preliminary data.</text>
</comment>
<feature type="domain" description="ABC transporter" evidence="7">
    <location>
        <begin position="35"/>
        <end position="265"/>
    </location>
</feature>
<evidence type="ECO:0000313" key="9">
    <source>
        <dbReference type="Proteomes" id="UP001200604"/>
    </source>
</evidence>
<gene>
    <name evidence="8" type="ORF">L3H44_08435</name>
</gene>
<dbReference type="Proteomes" id="UP001200604">
    <property type="component" value="Unassembled WGS sequence"/>
</dbReference>
<keyword evidence="3" id="KW-0547">Nucleotide-binding</keyword>
<keyword evidence="9" id="KW-1185">Reference proteome</keyword>
<dbReference type="CDD" id="cd03230">
    <property type="entry name" value="ABC_DR_subfamily_A"/>
    <property type="match status" value="1"/>
</dbReference>
<dbReference type="Gene3D" id="3.40.50.300">
    <property type="entry name" value="P-loop containing nucleotide triphosphate hydrolases"/>
    <property type="match status" value="1"/>
</dbReference>
<dbReference type="SUPFAM" id="SSF52540">
    <property type="entry name" value="P-loop containing nucleoside triphosphate hydrolases"/>
    <property type="match status" value="1"/>
</dbReference>
<organism evidence="8 9">
    <name type="scientific">Corynebacterium parakroppenstedtii</name>
    <dbReference type="NCBI Taxonomy" id="2828363"/>
    <lineage>
        <taxon>Bacteria</taxon>
        <taxon>Bacillati</taxon>
        <taxon>Actinomycetota</taxon>
        <taxon>Actinomycetes</taxon>
        <taxon>Mycobacteriales</taxon>
        <taxon>Corynebacteriaceae</taxon>
        <taxon>Corynebacterium</taxon>
    </lineage>
</organism>
<dbReference type="PANTHER" id="PTHR42711">
    <property type="entry name" value="ABC TRANSPORTER ATP-BINDING PROTEIN"/>
    <property type="match status" value="1"/>
</dbReference>
<dbReference type="SMART" id="SM00382">
    <property type="entry name" value="AAA"/>
    <property type="match status" value="1"/>
</dbReference>
<dbReference type="PANTHER" id="PTHR42711:SF19">
    <property type="entry name" value="DOXORUBICIN RESISTANCE ATP-BINDING PROTEIN DRRA"/>
    <property type="match status" value="1"/>
</dbReference>
<reference evidence="8 9" key="1">
    <citation type="submission" date="2022-01" db="EMBL/GenBank/DDBJ databases">
        <title>Identification and Characterization of Corynebacterium sp.</title>
        <authorList>
            <person name="Luo Q."/>
            <person name="Qu P."/>
            <person name="Chen Q."/>
        </authorList>
    </citation>
    <scope>NUCLEOTIDE SEQUENCE [LARGE SCALE GENOMIC DNA]</scope>
    <source>
        <strain evidence="8 9">MC-12</strain>
    </source>
</reference>
<feature type="compositionally biased region" description="Polar residues" evidence="6">
    <location>
        <begin position="1"/>
        <end position="18"/>
    </location>
</feature>
<name>A0ABS9HN26_9CORY</name>
<evidence type="ECO:0000256" key="6">
    <source>
        <dbReference type="SAM" id="MobiDB-lite"/>
    </source>
</evidence>
<keyword evidence="5" id="KW-0046">Antibiotic resistance</keyword>
<dbReference type="GeneID" id="92726570"/>
<accession>A0ABS9HN26</accession>
<evidence type="ECO:0000256" key="1">
    <source>
        <dbReference type="ARBA" id="ARBA00004202"/>
    </source>
</evidence>
<evidence type="ECO:0000256" key="5">
    <source>
        <dbReference type="ARBA" id="ARBA00023251"/>
    </source>
</evidence>
<dbReference type="EMBL" id="JAKJKU010000003">
    <property type="protein sequence ID" value="MCF6774431.1"/>
    <property type="molecule type" value="Genomic_DNA"/>
</dbReference>
<dbReference type="InterPro" id="IPR003593">
    <property type="entry name" value="AAA+_ATPase"/>
</dbReference>
<dbReference type="GO" id="GO:0005524">
    <property type="term" value="F:ATP binding"/>
    <property type="evidence" value="ECO:0007669"/>
    <property type="project" value="UniProtKB-KW"/>
</dbReference>
<evidence type="ECO:0000313" key="8">
    <source>
        <dbReference type="EMBL" id="MCF6774431.1"/>
    </source>
</evidence>
<feature type="region of interest" description="Disordered" evidence="6">
    <location>
        <begin position="1"/>
        <end position="28"/>
    </location>
</feature>
<dbReference type="Pfam" id="PF00005">
    <property type="entry name" value="ABC_tran"/>
    <property type="match status" value="1"/>
</dbReference>
<evidence type="ECO:0000256" key="2">
    <source>
        <dbReference type="ARBA" id="ARBA00022448"/>
    </source>
</evidence>
<protein>
    <submittedName>
        <fullName evidence="8">ABC transporter ATP-binding protein</fullName>
    </submittedName>
</protein>
<dbReference type="PROSITE" id="PS50893">
    <property type="entry name" value="ABC_TRANSPORTER_2"/>
    <property type="match status" value="1"/>
</dbReference>
<evidence type="ECO:0000259" key="7">
    <source>
        <dbReference type="PROSITE" id="PS50893"/>
    </source>
</evidence>
<dbReference type="InterPro" id="IPR027417">
    <property type="entry name" value="P-loop_NTPase"/>
</dbReference>
<sequence length="281" mass="29781">MENLPDNDTASDTPTSSPHAPHVAPLADDPTSCAMAFRNLYKAFRGKPAVNQLNLDIPRGSFYGLVGPNGAGKTTAITMSTGLLRPDQGSVWVNGINVWDKPATAKATFGLLADGLPTFDRLSGKELLQFSGALRGMDEGIVEKRANELLDVLDLKDSANKIVADYSAGMTKKILLAQALIHRPELLILDEPLEAVDPVSAQIIRSILTTYVKAGGTVIMSSHVMEVVEGLCDHVAIMQNGRVLASGTTDEVRNGSSLTDTFLNLVGGGRLAEGSLGWLAS</sequence>
<comment type="subcellular location">
    <subcellularLocation>
        <location evidence="1">Cell membrane</location>
        <topology evidence="1">Peripheral membrane protein</topology>
    </subcellularLocation>
</comment>
<dbReference type="RefSeq" id="WP_046202902.1">
    <property type="nucleotide sequence ID" value="NZ_JAFFSY010000002.1"/>
</dbReference>
<evidence type="ECO:0000256" key="4">
    <source>
        <dbReference type="ARBA" id="ARBA00022840"/>
    </source>
</evidence>
<proteinExistence type="predicted"/>
<keyword evidence="4 8" id="KW-0067">ATP-binding</keyword>
<dbReference type="InterPro" id="IPR003439">
    <property type="entry name" value="ABC_transporter-like_ATP-bd"/>
</dbReference>
<evidence type="ECO:0000256" key="3">
    <source>
        <dbReference type="ARBA" id="ARBA00022741"/>
    </source>
</evidence>
<dbReference type="InterPro" id="IPR050763">
    <property type="entry name" value="ABC_transporter_ATP-binding"/>
</dbReference>
<keyword evidence="2" id="KW-0813">Transport</keyword>